<dbReference type="EMBL" id="CP001802">
    <property type="protein sequence ID" value="ACY19527.1"/>
    <property type="molecule type" value="Genomic_DNA"/>
</dbReference>
<dbReference type="SUPFAM" id="SSF48403">
    <property type="entry name" value="Ankyrin repeat"/>
    <property type="match status" value="1"/>
</dbReference>
<dbReference type="SMART" id="SM00248">
    <property type="entry name" value="ANK"/>
    <property type="match status" value="2"/>
</dbReference>
<name>D0LB96_GORB4</name>
<evidence type="ECO:0000313" key="4">
    <source>
        <dbReference type="EMBL" id="ACY19527.1"/>
    </source>
</evidence>
<dbReference type="InterPro" id="IPR002110">
    <property type="entry name" value="Ankyrin_rpt"/>
</dbReference>
<dbReference type="PROSITE" id="PS50088">
    <property type="entry name" value="ANK_REPEAT"/>
    <property type="match status" value="2"/>
</dbReference>
<dbReference type="PROSITE" id="PS50297">
    <property type="entry name" value="ANK_REP_REGION"/>
    <property type="match status" value="2"/>
</dbReference>
<dbReference type="STRING" id="526226.Gbro_0179"/>
<organism evidence="4 5">
    <name type="scientific">Gordonia bronchialis (strain ATCC 25592 / DSM 43247 / BCRC 13721 / JCM 3198 / KCTC 3076 / NBRC 16047 / NCTC 10667)</name>
    <name type="common">Rhodococcus bronchialis</name>
    <dbReference type="NCBI Taxonomy" id="526226"/>
    <lineage>
        <taxon>Bacteria</taxon>
        <taxon>Bacillati</taxon>
        <taxon>Actinomycetota</taxon>
        <taxon>Actinomycetes</taxon>
        <taxon>Mycobacteriales</taxon>
        <taxon>Gordoniaceae</taxon>
        <taxon>Gordonia</taxon>
    </lineage>
</organism>
<dbReference type="HOGENOM" id="CLU_000134_34_2_11"/>
<evidence type="ECO:0000313" key="5">
    <source>
        <dbReference type="Proteomes" id="UP000001219"/>
    </source>
</evidence>
<accession>D0LB96</accession>
<proteinExistence type="predicted"/>
<dbReference type="PANTHER" id="PTHR24171">
    <property type="entry name" value="ANKYRIN REPEAT DOMAIN-CONTAINING PROTEIN 39-RELATED"/>
    <property type="match status" value="1"/>
</dbReference>
<sequence length="140" mass="14235">MGTDQDSTAGHEPRAADAADLTELAGRLFDMARTGDRDTLVAYVDAGVPVNLRNQSGDTLLMLAAYHGHAGTVEALIQRGADVGLANDKGQTPLAGAVFKGHDDVVAALVAAGADPQAGTPSAAQAATMFGRADYTGLWG</sequence>
<dbReference type="Proteomes" id="UP000001219">
    <property type="component" value="Chromosome"/>
</dbReference>
<dbReference type="InterPro" id="IPR036770">
    <property type="entry name" value="Ankyrin_rpt-contain_sf"/>
</dbReference>
<feature type="repeat" description="ANK" evidence="3">
    <location>
        <begin position="56"/>
        <end position="88"/>
    </location>
</feature>
<protein>
    <submittedName>
        <fullName evidence="4">Ankyrin</fullName>
    </submittedName>
</protein>
<gene>
    <name evidence="4" type="ordered locus">Gbro_0179</name>
</gene>
<evidence type="ECO:0000256" key="2">
    <source>
        <dbReference type="ARBA" id="ARBA00023043"/>
    </source>
</evidence>
<dbReference type="AlphaFoldDB" id="D0LB96"/>
<keyword evidence="5" id="KW-1185">Reference proteome</keyword>
<keyword evidence="1" id="KW-0677">Repeat</keyword>
<evidence type="ECO:0000256" key="3">
    <source>
        <dbReference type="PROSITE-ProRule" id="PRU00023"/>
    </source>
</evidence>
<reference evidence="4 5" key="2">
    <citation type="journal article" date="2010" name="Stand. Genomic Sci.">
        <title>Complete genome sequence of Gordonia bronchialis type strain (3410).</title>
        <authorList>
            <person name="Ivanova N."/>
            <person name="Sikorski J."/>
            <person name="Jando M."/>
            <person name="Lapidus A."/>
            <person name="Nolan M."/>
            <person name="Lucas S."/>
            <person name="Del Rio T.G."/>
            <person name="Tice H."/>
            <person name="Copeland A."/>
            <person name="Cheng J.F."/>
            <person name="Chen F."/>
            <person name="Bruce D."/>
            <person name="Goodwin L."/>
            <person name="Pitluck S."/>
            <person name="Mavromatis K."/>
            <person name="Ovchinnikova G."/>
            <person name="Pati A."/>
            <person name="Chen A."/>
            <person name="Palaniappan K."/>
            <person name="Land M."/>
            <person name="Hauser L."/>
            <person name="Chang Y.J."/>
            <person name="Jeffries C.D."/>
            <person name="Chain P."/>
            <person name="Saunders E."/>
            <person name="Han C."/>
            <person name="Detter J.C."/>
            <person name="Brettin T."/>
            <person name="Rohde M."/>
            <person name="Goker M."/>
            <person name="Bristow J."/>
            <person name="Eisen J.A."/>
            <person name="Markowitz V."/>
            <person name="Hugenholtz P."/>
            <person name="Klenk H.P."/>
            <person name="Kyrpides N.C."/>
        </authorList>
    </citation>
    <scope>NUCLEOTIDE SEQUENCE [LARGE SCALE GENOMIC DNA]</scope>
    <source>
        <strain evidence="5">ATCC 25592 / DSM 43247 / BCRC 13721 / JCM 3198 / KCTC 3076 / NBRC 16047 / NCTC 10667</strain>
    </source>
</reference>
<dbReference type="Pfam" id="PF12796">
    <property type="entry name" value="Ank_2"/>
    <property type="match status" value="1"/>
</dbReference>
<dbReference type="KEGG" id="gbr:Gbro_0179"/>
<reference evidence="5" key="1">
    <citation type="submission" date="2009-10" db="EMBL/GenBank/DDBJ databases">
        <title>The complete chromosome of Gordonia bronchialis DSM 43247.</title>
        <authorList>
            <consortium name="US DOE Joint Genome Institute (JGI-PGF)"/>
            <person name="Lucas S."/>
            <person name="Copeland A."/>
            <person name="Lapidus A."/>
            <person name="Glavina del Rio T."/>
            <person name="Dalin E."/>
            <person name="Tice H."/>
            <person name="Bruce D."/>
            <person name="Goodwin L."/>
            <person name="Pitluck S."/>
            <person name="Kyrpides N."/>
            <person name="Mavromatis K."/>
            <person name="Ivanova N."/>
            <person name="Ovchinnikova G."/>
            <person name="Saunders E."/>
            <person name="Brettin T."/>
            <person name="Detter J.C."/>
            <person name="Han C."/>
            <person name="Larimer F."/>
            <person name="Land M."/>
            <person name="Hauser L."/>
            <person name="Markowitz V."/>
            <person name="Cheng J.-F."/>
            <person name="Hugenholtz P."/>
            <person name="Woyke T."/>
            <person name="Wu D."/>
            <person name="Jando M."/>
            <person name="Schneider S."/>
            <person name="Goeker M."/>
            <person name="Klenk H.-P."/>
            <person name="Eisen J.A."/>
        </authorList>
    </citation>
    <scope>NUCLEOTIDE SEQUENCE [LARGE SCALE GENOMIC DNA]</scope>
    <source>
        <strain evidence="5">ATCC 25592 / DSM 43247 / BCRC 13721 / JCM 3198 / KCTC 3076 / NBRC 16047 / NCTC 10667</strain>
    </source>
</reference>
<keyword evidence="2 3" id="KW-0040">ANK repeat</keyword>
<dbReference type="Gene3D" id="1.25.40.20">
    <property type="entry name" value="Ankyrin repeat-containing domain"/>
    <property type="match status" value="1"/>
</dbReference>
<feature type="repeat" description="ANK" evidence="3">
    <location>
        <begin position="89"/>
        <end position="121"/>
    </location>
</feature>
<dbReference type="eggNOG" id="COG0666">
    <property type="taxonomic scope" value="Bacteria"/>
</dbReference>
<evidence type="ECO:0000256" key="1">
    <source>
        <dbReference type="ARBA" id="ARBA00022737"/>
    </source>
</evidence>